<organism evidence="2 3">
    <name type="scientific">Paracoccus sulfuroxidans</name>
    <dbReference type="NCBI Taxonomy" id="384678"/>
    <lineage>
        <taxon>Bacteria</taxon>
        <taxon>Pseudomonadati</taxon>
        <taxon>Pseudomonadota</taxon>
        <taxon>Alphaproteobacteria</taxon>
        <taxon>Rhodobacterales</taxon>
        <taxon>Paracoccaceae</taxon>
        <taxon>Paracoccus</taxon>
    </lineage>
</organism>
<gene>
    <name evidence="2" type="ORF">IQ24_01650</name>
</gene>
<feature type="compositionally biased region" description="Low complexity" evidence="1">
    <location>
        <begin position="1"/>
        <end position="17"/>
    </location>
</feature>
<dbReference type="Proteomes" id="UP000316225">
    <property type="component" value="Unassembled WGS sequence"/>
</dbReference>
<evidence type="ECO:0000313" key="2">
    <source>
        <dbReference type="EMBL" id="TWI35141.1"/>
    </source>
</evidence>
<feature type="region of interest" description="Disordered" evidence="1">
    <location>
        <begin position="1"/>
        <end position="24"/>
    </location>
</feature>
<keyword evidence="3" id="KW-1185">Reference proteome</keyword>
<accession>A0A562NSU8</accession>
<proteinExistence type="predicted"/>
<evidence type="ECO:0000256" key="1">
    <source>
        <dbReference type="SAM" id="MobiDB-lite"/>
    </source>
</evidence>
<comment type="caution">
    <text evidence="2">The sequence shown here is derived from an EMBL/GenBank/DDBJ whole genome shotgun (WGS) entry which is preliminary data.</text>
</comment>
<reference evidence="2 3" key="1">
    <citation type="journal article" date="2015" name="Stand. Genomic Sci.">
        <title>Genomic Encyclopedia of Bacterial and Archaeal Type Strains, Phase III: the genomes of soil and plant-associated and newly described type strains.</title>
        <authorList>
            <person name="Whitman W.B."/>
            <person name="Woyke T."/>
            <person name="Klenk H.P."/>
            <person name="Zhou Y."/>
            <person name="Lilburn T.G."/>
            <person name="Beck B.J."/>
            <person name="De Vos P."/>
            <person name="Vandamme P."/>
            <person name="Eisen J.A."/>
            <person name="Garrity G."/>
            <person name="Hugenholtz P."/>
            <person name="Kyrpides N.C."/>
        </authorList>
    </citation>
    <scope>NUCLEOTIDE SEQUENCE [LARGE SCALE GENOMIC DNA]</scope>
    <source>
        <strain evidence="2 3">CGMCC 1.5364</strain>
    </source>
</reference>
<dbReference type="RefSeq" id="WP_145397388.1">
    <property type="nucleotide sequence ID" value="NZ_VLKU01000004.1"/>
</dbReference>
<dbReference type="AlphaFoldDB" id="A0A562NSU8"/>
<dbReference type="OrthoDB" id="7779176at2"/>
<dbReference type="EMBL" id="VLKU01000004">
    <property type="protein sequence ID" value="TWI35141.1"/>
    <property type="molecule type" value="Genomic_DNA"/>
</dbReference>
<name>A0A562NSU8_9RHOB</name>
<evidence type="ECO:0000313" key="3">
    <source>
        <dbReference type="Proteomes" id="UP000316225"/>
    </source>
</evidence>
<sequence length="255" mass="27191">MDSAPVPETAPDAAAPAEKPRRCDPARVEGAKLRARLMAARAVRRHPGIAPTGRVVGRLGQGLSPLNPARINRETPALSLLLDSDLAERTFDAAASALLANFIAGAITPEALAELPMPQEAQDFALRHRHLSLMPEEISEDTSYDALRAGLVALWADSLPSPLSHEYAPGARPLHLPHVPPEPARPRAIAPPPHTLARRLRELSEMVRPRTRIVLPRAAQQTPPERASAALAAAIATLVQPVIAEAPAPEQQAPA</sequence>
<protein>
    <submittedName>
        <fullName evidence="2">Uncharacterized protein</fullName>
    </submittedName>
</protein>